<comment type="function">
    <text evidence="3">Key enzyme for ketone body catabolism. Transfers the CoA moiety from succinate to acetoacetate. Formation of the enzyme-CoA intermediate proceeds via an unstable anhydride species formed between the carboxylate groups of the enzyme and substrate.</text>
</comment>
<evidence type="ECO:0000256" key="3">
    <source>
        <dbReference type="PIRNR" id="PIRNR000858"/>
    </source>
</evidence>
<evidence type="ECO:0000256" key="4">
    <source>
        <dbReference type="PIRSR" id="PIRSR000858-1"/>
    </source>
</evidence>
<dbReference type="UniPathway" id="UPA00929">
    <property type="reaction ID" value="UER00894"/>
</dbReference>
<name>G0QY17_ICHMU</name>
<dbReference type="FunFam" id="3.40.1080.10:FF:000002">
    <property type="entry name" value="Succinyl-CoA:3-ketoacid-coenzyme A transferase, mitochondrial"/>
    <property type="match status" value="1"/>
</dbReference>
<dbReference type="InterPro" id="IPR014388">
    <property type="entry name" value="3-oxoacid_CoA-transferase"/>
</dbReference>
<dbReference type="GeneID" id="14905999"/>
<dbReference type="GO" id="GO:0046952">
    <property type="term" value="P:ketone body catabolic process"/>
    <property type="evidence" value="ECO:0007669"/>
    <property type="project" value="InterPro"/>
</dbReference>
<dbReference type="EMBL" id="GL984095">
    <property type="protein sequence ID" value="EGR29886.1"/>
    <property type="molecule type" value="Genomic_DNA"/>
</dbReference>
<dbReference type="SUPFAM" id="SSF100950">
    <property type="entry name" value="NagB/RpiA/CoA transferase-like"/>
    <property type="match status" value="2"/>
</dbReference>
<dbReference type="SMART" id="SM00882">
    <property type="entry name" value="CoA_trans"/>
    <property type="match status" value="2"/>
</dbReference>
<evidence type="ECO:0000313" key="5">
    <source>
        <dbReference type="EMBL" id="EGR29886.1"/>
    </source>
</evidence>
<evidence type="ECO:0000256" key="1">
    <source>
        <dbReference type="ARBA" id="ARBA00007154"/>
    </source>
</evidence>
<dbReference type="STRING" id="857967.G0QY17"/>
<dbReference type="PIRSF" id="PIRSF000858">
    <property type="entry name" value="SCOT-t"/>
    <property type="match status" value="1"/>
</dbReference>
<dbReference type="InterPro" id="IPR004165">
    <property type="entry name" value="CoA_trans_fam_I"/>
</dbReference>
<organism evidence="5 6">
    <name type="scientific">Ichthyophthirius multifiliis</name>
    <name type="common">White spot disease agent</name>
    <name type="synonym">Ich</name>
    <dbReference type="NCBI Taxonomy" id="5932"/>
    <lineage>
        <taxon>Eukaryota</taxon>
        <taxon>Sar</taxon>
        <taxon>Alveolata</taxon>
        <taxon>Ciliophora</taxon>
        <taxon>Intramacronucleata</taxon>
        <taxon>Oligohymenophorea</taxon>
        <taxon>Hymenostomatida</taxon>
        <taxon>Ophryoglenina</taxon>
        <taxon>Ichthyophthirius</taxon>
    </lineage>
</organism>
<dbReference type="InterPro" id="IPR012791">
    <property type="entry name" value="3-oxoacid_CoA-transf_B"/>
</dbReference>
<dbReference type="AlphaFoldDB" id="G0QY17"/>
<dbReference type="PANTHER" id="PTHR13707">
    <property type="entry name" value="KETOACID-COENZYME A TRANSFERASE"/>
    <property type="match status" value="1"/>
</dbReference>
<gene>
    <name evidence="5" type="ORF">IMG5_146590</name>
</gene>
<evidence type="ECO:0000313" key="6">
    <source>
        <dbReference type="Proteomes" id="UP000008983"/>
    </source>
</evidence>
<dbReference type="EC" id="2.8.3.5" evidence="3"/>
<proteinExistence type="inferred from homology"/>
<keyword evidence="2 3" id="KW-0808">Transferase</keyword>
<dbReference type="InterPro" id="IPR004163">
    <property type="entry name" value="CoA_transf_BS"/>
</dbReference>
<dbReference type="OMA" id="VKTMGQI"/>
<dbReference type="NCBIfam" id="TIGR02428">
    <property type="entry name" value="pcaJ_scoB_fam"/>
    <property type="match status" value="1"/>
</dbReference>
<feature type="active site" description="5-glutamyl coenzyme A thioester intermediate" evidence="4">
    <location>
        <position position="323"/>
    </location>
</feature>
<dbReference type="Proteomes" id="UP000008983">
    <property type="component" value="Unassembled WGS sequence"/>
</dbReference>
<dbReference type="GO" id="GO:0008260">
    <property type="term" value="F:succinyl-CoA:3-oxo-acid CoA-transferase activity"/>
    <property type="evidence" value="ECO:0007669"/>
    <property type="project" value="UniProtKB-EC"/>
</dbReference>
<dbReference type="eggNOG" id="KOG3822">
    <property type="taxonomic scope" value="Eukaryota"/>
</dbReference>
<reference evidence="5 6" key="1">
    <citation type="submission" date="2011-07" db="EMBL/GenBank/DDBJ databases">
        <authorList>
            <person name="Coyne R."/>
            <person name="Brami D."/>
            <person name="Johnson J."/>
            <person name="Hostetler J."/>
            <person name="Hannick L."/>
            <person name="Clark T."/>
            <person name="Cassidy-Hanley D."/>
            <person name="Inman J."/>
        </authorList>
    </citation>
    <scope>NUCLEOTIDE SEQUENCE [LARGE SCALE GENOMIC DNA]</scope>
    <source>
        <strain evidence="5 6">G5</strain>
    </source>
</reference>
<dbReference type="InterPro" id="IPR037171">
    <property type="entry name" value="NagB/RpiA_transferase-like"/>
</dbReference>
<protein>
    <recommendedName>
        <fullName evidence="3">Succinyl-CoA:3-ketoacid-coenzyme A transferase</fullName>
        <ecNumber evidence="3">2.8.3.5</ecNumber>
    </recommendedName>
</protein>
<accession>G0QY17</accession>
<dbReference type="Pfam" id="PF01144">
    <property type="entry name" value="CoA_trans"/>
    <property type="match status" value="2"/>
</dbReference>
<keyword evidence="3" id="KW-0496">Mitochondrion</keyword>
<evidence type="ECO:0000256" key="2">
    <source>
        <dbReference type="ARBA" id="ARBA00022679"/>
    </source>
</evidence>
<sequence>MYSLIKNTPRRYFSSKIFSSAIEATKDIKDGSKLLVGGFGLCGIPENLIQAVCTNGPKNLTVVSNNCGVTDWGLGLLLQSRQIKRMISSYVGENAEFERQYLQGELEVELTPQGTLAEKCKAGGQGIPAFYTPTGAYTLIEQGGFPIKYKQGGVKNGIEIISQKKEKRSFNNREYILEESIFGDFALIKAQKADKNGNLVFNRTARNFNQDMATAAKVVIAEVEEIVENGEIDPDSVHVPGIYVKRIFKGNSFEKRIEKRTLQINNDNKENQLKQKGFKVREKIIKRAAQEVRNGMYINLGIGIPTLLPNYVHPDVEIHIHSENGVIGVGSYPVSGQENADLINAGKETITLLKGSSIFSSSQSFGIVRGGHLDLTILGGMQVSKNGDIANWIIPGKIVKGMGGAMDLVSSGSKVIVVMEHMAKNELKLLNECTLPITGKGVVNKIITDMAVFEKVNGQMVLMEVALEYTLDDVKKATGFQFEVQNPLGSF</sequence>
<dbReference type="RefSeq" id="XP_004031122.1">
    <property type="nucleotide sequence ID" value="XM_004031074.1"/>
</dbReference>
<dbReference type="Gene3D" id="3.40.1080.10">
    <property type="entry name" value="Glutaconate Coenzyme A-transferase"/>
    <property type="match status" value="2"/>
</dbReference>
<dbReference type="InParanoid" id="G0QY17"/>
<comment type="similarity">
    <text evidence="1 3">Belongs to the 3-oxoacid CoA-transferase family.</text>
</comment>
<dbReference type="OrthoDB" id="1933379at2759"/>
<dbReference type="PANTHER" id="PTHR13707:SF23">
    <property type="entry name" value="SUCCINYL-COA:3-KETOACID-COENZYME A TRANSFERASE"/>
    <property type="match status" value="1"/>
</dbReference>
<comment type="pathway">
    <text evidence="3">Ketone metabolism; succinyl-CoA degradation; acetoacetyl-CoA from succinyl-CoA: step 1/1.</text>
</comment>
<keyword evidence="6" id="KW-1185">Reference proteome</keyword>
<comment type="catalytic activity">
    <reaction evidence="3">
        <text>a 3-oxo acid + succinyl-CoA = a 3-oxoacyl-CoA + succinate</text>
        <dbReference type="Rhea" id="RHEA:24564"/>
        <dbReference type="ChEBI" id="CHEBI:30031"/>
        <dbReference type="ChEBI" id="CHEBI:35973"/>
        <dbReference type="ChEBI" id="CHEBI:57292"/>
        <dbReference type="ChEBI" id="CHEBI:90726"/>
        <dbReference type="EC" id="2.8.3.5"/>
    </reaction>
</comment>
<dbReference type="PROSITE" id="PS01273">
    <property type="entry name" value="COA_TRANSF_1"/>
    <property type="match status" value="1"/>
</dbReference>